<dbReference type="Proteomes" id="UP001148018">
    <property type="component" value="Unassembled WGS sequence"/>
</dbReference>
<gene>
    <name evidence="1" type="ORF">NHX12_022134</name>
</gene>
<accession>A0A9Q0ER07</accession>
<dbReference type="PANTHER" id="PTHR45749">
    <property type="match status" value="1"/>
</dbReference>
<reference evidence="1" key="1">
    <citation type="submission" date="2022-07" db="EMBL/GenBank/DDBJ databases">
        <title>Chromosome-level genome of Muraenolepis orangiensis.</title>
        <authorList>
            <person name="Kim J."/>
        </authorList>
    </citation>
    <scope>NUCLEOTIDE SEQUENCE</scope>
    <source>
        <strain evidence="1">KU_S4_2022</strain>
        <tissue evidence="1">Muscle</tissue>
    </source>
</reference>
<dbReference type="EMBL" id="JANIIK010000038">
    <property type="protein sequence ID" value="KAJ3610040.1"/>
    <property type="molecule type" value="Genomic_DNA"/>
</dbReference>
<name>A0A9Q0ER07_9TELE</name>
<sequence length="254" mass="28681">MGFLEAEASTGEQLSALILKRLEDLNIPFDDCRGQSYDNGANMRGKRKGVQVRLLAINPRALFVPCAAHTFNLVVVDAARSSQDTVGYFGYLQKMFTLFSASTQRWSILKSQVNITLKSWSDTRWESRVNSVEAVRYQAPQVREALLEVKDKAADPVIRIEAQSLAEEIGSFRFSICSVVWYDILHSIEKVSKLMQSASMQLDVVVDLLGKTKTFLTDYRHTGFASAQILAREMCEDMSVDAVLKEKRLRSTRR</sequence>
<comment type="caution">
    <text evidence="1">The sequence shown here is derived from an EMBL/GenBank/DDBJ whole genome shotgun (WGS) entry which is preliminary data.</text>
</comment>
<proteinExistence type="predicted"/>
<evidence type="ECO:0000313" key="2">
    <source>
        <dbReference type="Proteomes" id="UP001148018"/>
    </source>
</evidence>
<dbReference type="InterPro" id="IPR012337">
    <property type="entry name" value="RNaseH-like_sf"/>
</dbReference>
<dbReference type="PANTHER" id="PTHR45749:SF35">
    <property type="entry name" value="AC-LIKE TRANSPOSASE-RELATED"/>
    <property type="match status" value="1"/>
</dbReference>
<dbReference type="SUPFAM" id="SSF53098">
    <property type="entry name" value="Ribonuclease H-like"/>
    <property type="match status" value="1"/>
</dbReference>
<evidence type="ECO:0008006" key="3">
    <source>
        <dbReference type="Google" id="ProtNLM"/>
    </source>
</evidence>
<dbReference type="OrthoDB" id="1750591at2759"/>
<dbReference type="AlphaFoldDB" id="A0A9Q0ER07"/>
<protein>
    <recommendedName>
        <fullName evidence="3">DUF4371 domain-containing protein</fullName>
    </recommendedName>
</protein>
<organism evidence="1 2">
    <name type="scientific">Muraenolepis orangiensis</name>
    <name type="common">Patagonian moray cod</name>
    <dbReference type="NCBI Taxonomy" id="630683"/>
    <lineage>
        <taxon>Eukaryota</taxon>
        <taxon>Metazoa</taxon>
        <taxon>Chordata</taxon>
        <taxon>Craniata</taxon>
        <taxon>Vertebrata</taxon>
        <taxon>Euteleostomi</taxon>
        <taxon>Actinopterygii</taxon>
        <taxon>Neopterygii</taxon>
        <taxon>Teleostei</taxon>
        <taxon>Neoteleostei</taxon>
        <taxon>Acanthomorphata</taxon>
        <taxon>Zeiogadaria</taxon>
        <taxon>Gadariae</taxon>
        <taxon>Gadiformes</taxon>
        <taxon>Muraenolepidoidei</taxon>
        <taxon>Muraenolepididae</taxon>
        <taxon>Muraenolepis</taxon>
    </lineage>
</organism>
<keyword evidence="2" id="KW-1185">Reference proteome</keyword>
<evidence type="ECO:0000313" key="1">
    <source>
        <dbReference type="EMBL" id="KAJ3610040.1"/>
    </source>
</evidence>